<dbReference type="Proteomes" id="UP000283627">
    <property type="component" value="Unassembled WGS sequence"/>
</dbReference>
<comment type="caution">
    <text evidence="2">The sequence shown here is derived from an EMBL/GenBank/DDBJ whole genome shotgun (WGS) entry which is preliminary data.</text>
</comment>
<feature type="transmembrane region" description="Helical" evidence="1">
    <location>
        <begin position="46"/>
        <end position="64"/>
    </location>
</feature>
<keyword evidence="1" id="KW-0472">Membrane</keyword>
<keyword evidence="1" id="KW-0812">Transmembrane</keyword>
<organism evidence="2 3">
    <name type="scientific">Pseudomonas frederiksbergensis</name>
    <dbReference type="NCBI Taxonomy" id="104087"/>
    <lineage>
        <taxon>Bacteria</taxon>
        <taxon>Pseudomonadati</taxon>
        <taxon>Pseudomonadota</taxon>
        <taxon>Gammaproteobacteria</taxon>
        <taxon>Pseudomonadales</taxon>
        <taxon>Pseudomonadaceae</taxon>
        <taxon>Pseudomonas</taxon>
    </lineage>
</organism>
<proteinExistence type="predicted"/>
<evidence type="ECO:0000313" key="3">
    <source>
        <dbReference type="Proteomes" id="UP000283627"/>
    </source>
</evidence>
<dbReference type="AlphaFoldDB" id="A0A423KG45"/>
<keyword evidence="1" id="KW-1133">Transmembrane helix</keyword>
<feature type="transmembrane region" description="Helical" evidence="1">
    <location>
        <begin position="20"/>
        <end position="39"/>
    </location>
</feature>
<sequence length="72" mass="8144">MQEVVLLSITRLIIRPNFRISDTLFLLLSIIMGIAVGCVMGSKISIFMGVAFGFFSTVVFYYMWRTPAYPSL</sequence>
<reference evidence="2 3" key="1">
    <citation type="submission" date="2016-10" db="EMBL/GenBank/DDBJ databases">
        <title>Comparative genome analysis of multiple Pseudomonas spp. focuses on biocontrol and plant growth promoting traits.</title>
        <authorList>
            <person name="Tao X.-Y."/>
            <person name="Taylor C.G."/>
        </authorList>
    </citation>
    <scope>NUCLEOTIDE SEQUENCE [LARGE SCALE GENOMIC DNA]</scope>
    <source>
        <strain evidence="2 3">39A2</strain>
    </source>
</reference>
<evidence type="ECO:0000313" key="2">
    <source>
        <dbReference type="EMBL" id="RON51780.1"/>
    </source>
</evidence>
<evidence type="ECO:0000256" key="1">
    <source>
        <dbReference type="SAM" id="Phobius"/>
    </source>
</evidence>
<dbReference type="EMBL" id="MOBP01000012">
    <property type="protein sequence ID" value="RON51780.1"/>
    <property type="molecule type" value="Genomic_DNA"/>
</dbReference>
<protein>
    <submittedName>
        <fullName evidence="2">Uncharacterized protein</fullName>
    </submittedName>
</protein>
<accession>A0A423KG45</accession>
<gene>
    <name evidence="2" type="ORF">BK665_18100</name>
</gene>
<name>A0A423KG45_9PSED</name>